<evidence type="ECO:0000313" key="3">
    <source>
        <dbReference type="Proteomes" id="UP001500542"/>
    </source>
</evidence>
<dbReference type="Pfam" id="PF01909">
    <property type="entry name" value="NTP_transf_2"/>
    <property type="match status" value="1"/>
</dbReference>
<keyword evidence="3" id="KW-1185">Reference proteome</keyword>
<proteinExistence type="predicted"/>
<organism evidence="2 3">
    <name type="scientific">Kribbella koreensis</name>
    <dbReference type="NCBI Taxonomy" id="57909"/>
    <lineage>
        <taxon>Bacteria</taxon>
        <taxon>Bacillati</taxon>
        <taxon>Actinomycetota</taxon>
        <taxon>Actinomycetes</taxon>
        <taxon>Propionibacteriales</taxon>
        <taxon>Kribbellaceae</taxon>
        <taxon>Kribbella</taxon>
    </lineage>
</organism>
<comment type="caution">
    <text evidence="2">The sequence shown here is derived from an EMBL/GenBank/DDBJ whole genome shotgun (WGS) entry which is preliminary data.</text>
</comment>
<dbReference type="EMBL" id="BAAAHK010000004">
    <property type="protein sequence ID" value="GAA0934476.1"/>
    <property type="molecule type" value="Genomic_DNA"/>
</dbReference>
<gene>
    <name evidence="2" type="ORF">GCM10009554_20470</name>
</gene>
<accession>A0ABN1PWS5</accession>
<dbReference type="SUPFAM" id="SSF81301">
    <property type="entry name" value="Nucleotidyltransferase"/>
    <property type="match status" value="1"/>
</dbReference>
<dbReference type="Proteomes" id="UP001500542">
    <property type="component" value="Unassembled WGS sequence"/>
</dbReference>
<dbReference type="CDD" id="cd05403">
    <property type="entry name" value="NT_KNTase_like"/>
    <property type="match status" value="1"/>
</dbReference>
<sequence>MPDDEEFLDRVVAKLAGLPGVTAIALGGSRAQGTHQADSDWDLGIYYRNTFDPQDLRDLGWSGEVFELGAWGGGIFNGGAWLQIDGRKVDVHYRDLAVIERVIAEAEVGQFTIEPLMFHLAGIPSYLLLAELAFAQVLHGDLPRPTYPPELQQQAATRWWNSADLLFGYAETSSASSGRVTQCLGLLAQATMMAAHAVMAAEGRWVTNEKRLLPDAGLSSVDDLLLDFGKAPEDLASLIRSTRNVCSSRLATATNPDESHSRW</sequence>
<name>A0ABN1PWS5_9ACTN</name>
<evidence type="ECO:0000259" key="1">
    <source>
        <dbReference type="Pfam" id="PF01909"/>
    </source>
</evidence>
<dbReference type="RefSeq" id="WP_343967330.1">
    <property type="nucleotide sequence ID" value="NZ_BAAAHK010000004.1"/>
</dbReference>
<dbReference type="Gene3D" id="3.30.460.10">
    <property type="entry name" value="Beta Polymerase, domain 2"/>
    <property type="match status" value="1"/>
</dbReference>
<dbReference type="InterPro" id="IPR002934">
    <property type="entry name" value="Polymerase_NTP_transf_dom"/>
</dbReference>
<reference evidence="2 3" key="1">
    <citation type="journal article" date="2019" name="Int. J. Syst. Evol. Microbiol.">
        <title>The Global Catalogue of Microorganisms (GCM) 10K type strain sequencing project: providing services to taxonomists for standard genome sequencing and annotation.</title>
        <authorList>
            <consortium name="The Broad Institute Genomics Platform"/>
            <consortium name="The Broad Institute Genome Sequencing Center for Infectious Disease"/>
            <person name="Wu L."/>
            <person name="Ma J."/>
        </authorList>
    </citation>
    <scope>NUCLEOTIDE SEQUENCE [LARGE SCALE GENOMIC DNA]</scope>
    <source>
        <strain evidence="2 3">JCM 10977</strain>
    </source>
</reference>
<protein>
    <submittedName>
        <fullName evidence="2">Nucleotidyltransferase domain-containing protein</fullName>
    </submittedName>
</protein>
<feature type="domain" description="Polymerase nucleotidyl transferase" evidence="1">
    <location>
        <begin position="17"/>
        <end position="54"/>
    </location>
</feature>
<evidence type="ECO:0000313" key="2">
    <source>
        <dbReference type="EMBL" id="GAA0934476.1"/>
    </source>
</evidence>
<dbReference type="InterPro" id="IPR043519">
    <property type="entry name" value="NT_sf"/>
</dbReference>